<protein>
    <recommendedName>
        <fullName evidence="1">Thioredoxin domain-containing protein</fullName>
    </recommendedName>
</protein>
<dbReference type="GO" id="GO:0005783">
    <property type="term" value="C:endoplasmic reticulum"/>
    <property type="evidence" value="ECO:0007669"/>
    <property type="project" value="TreeGrafter"/>
</dbReference>
<evidence type="ECO:0000313" key="3">
    <source>
        <dbReference type="Proteomes" id="UP001283361"/>
    </source>
</evidence>
<evidence type="ECO:0000259" key="1">
    <source>
        <dbReference type="Pfam" id="PF00085"/>
    </source>
</evidence>
<gene>
    <name evidence="2" type="ORF">RRG08_031617</name>
</gene>
<dbReference type="PANTHER" id="PTHR45672">
    <property type="entry name" value="PROTEIN DISULFIDE-ISOMERASE C17H9.14C-RELATED"/>
    <property type="match status" value="1"/>
</dbReference>
<organism evidence="2 3">
    <name type="scientific">Elysia crispata</name>
    <name type="common">lettuce slug</name>
    <dbReference type="NCBI Taxonomy" id="231223"/>
    <lineage>
        <taxon>Eukaryota</taxon>
        <taxon>Metazoa</taxon>
        <taxon>Spiralia</taxon>
        <taxon>Lophotrochozoa</taxon>
        <taxon>Mollusca</taxon>
        <taxon>Gastropoda</taxon>
        <taxon>Heterobranchia</taxon>
        <taxon>Euthyneura</taxon>
        <taxon>Panpulmonata</taxon>
        <taxon>Sacoglossa</taxon>
        <taxon>Placobranchoidea</taxon>
        <taxon>Plakobranchidae</taxon>
        <taxon>Elysia</taxon>
    </lineage>
</organism>
<proteinExistence type="predicted"/>
<dbReference type="Proteomes" id="UP001283361">
    <property type="component" value="Unassembled WGS sequence"/>
</dbReference>
<dbReference type="SUPFAM" id="SSF52833">
    <property type="entry name" value="Thioredoxin-like"/>
    <property type="match status" value="1"/>
</dbReference>
<dbReference type="Gene3D" id="3.40.30.10">
    <property type="entry name" value="Glutaredoxin"/>
    <property type="match status" value="1"/>
</dbReference>
<dbReference type="PANTHER" id="PTHR45672:SF2">
    <property type="entry name" value="PROTEIN DISULFIDE-ISOMERASE A5"/>
    <property type="match status" value="1"/>
</dbReference>
<dbReference type="Pfam" id="PF00085">
    <property type="entry name" value="Thioredoxin"/>
    <property type="match status" value="1"/>
</dbReference>
<dbReference type="EMBL" id="JAWDGP010002850">
    <property type="protein sequence ID" value="KAK3779326.1"/>
    <property type="molecule type" value="Genomic_DNA"/>
</dbReference>
<dbReference type="InterPro" id="IPR013766">
    <property type="entry name" value="Thioredoxin_domain"/>
</dbReference>
<evidence type="ECO:0000313" key="2">
    <source>
        <dbReference type="EMBL" id="KAK3779326.1"/>
    </source>
</evidence>
<reference evidence="2" key="1">
    <citation type="journal article" date="2023" name="G3 (Bethesda)">
        <title>A reference genome for the long-term kleptoplast-retaining sea slug Elysia crispata morphotype clarki.</title>
        <authorList>
            <person name="Eastman K.E."/>
            <person name="Pendleton A.L."/>
            <person name="Shaikh M.A."/>
            <person name="Suttiyut T."/>
            <person name="Ogas R."/>
            <person name="Tomko P."/>
            <person name="Gavelis G."/>
            <person name="Widhalm J.R."/>
            <person name="Wisecaver J.H."/>
        </authorList>
    </citation>
    <scope>NUCLEOTIDE SEQUENCE</scope>
    <source>
        <strain evidence="2">ECLA1</strain>
    </source>
</reference>
<feature type="domain" description="Thioredoxin" evidence="1">
    <location>
        <begin position="27"/>
        <end position="115"/>
    </location>
</feature>
<keyword evidence="3" id="KW-1185">Reference proteome</keyword>
<dbReference type="CDD" id="cd02961">
    <property type="entry name" value="PDI_a_family"/>
    <property type="match status" value="1"/>
</dbReference>
<dbReference type="AlphaFoldDB" id="A0AAE1DQH1"/>
<dbReference type="InterPro" id="IPR036249">
    <property type="entry name" value="Thioredoxin-like_sf"/>
</dbReference>
<dbReference type="GO" id="GO:0006457">
    <property type="term" value="P:protein folding"/>
    <property type="evidence" value="ECO:0007669"/>
    <property type="project" value="TreeGrafter"/>
</dbReference>
<sequence>MSREADKKKKRGVKFDPFIGSRSVEGLDNGNYSNVLQEKELTMVMFYDPNDPQCEWSKKHFLKAAKTTQRMNHAYAAVDCTREADLCEREGVVTYPTFKLYTRNTLVDTYTRPQQMTFITIKNFMETMKVVPEVPPCVRPCDKEKNVCSTKRS</sequence>
<dbReference type="GO" id="GO:0003756">
    <property type="term" value="F:protein disulfide isomerase activity"/>
    <property type="evidence" value="ECO:0007669"/>
    <property type="project" value="TreeGrafter"/>
</dbReference>
<dbReference type="InterPro" id="IPR051063">
    <property type="entry name" value="PDI"/>
</dbReference>
<name>A0AAE1DQH1_9GAST</name>
<comment type="caution">
    <text evidence="2">The sequence shown here is derived from an EMBL/GenBank/DDBJ whole genome shotgun (WGS) entry which is preliminary data.</text>
</comment>
<accession>A0AAE1DQH1</accession>